<organism evidence="2 3">
    <name type="scientific">Streptomyces polychromogenes</name>
    <dbReference type="NCBI Taxonomy" id="67342"/>
    <lineage>
        <taxon>Bacteria</taxon>
        <taxon>Bacillati</taxon>
        <taxon>Actinomycetota</taxon>
        <taxon>Actinomycetes</taxon>
        <taxon>Kitasatosporales</taxon>
        <taxon>Streptomycetaceae</taxon>
        <taxon>Streptomyces</taxon>
    </lineage>
</organism>
<comment type="caution">
    <text evidence="2">The sequence shown here is derived from an EMBL/GenBank/DDBJ whole genome shotgun (WGS) entry which is preliminary data.</text>
</comment>
<proteinExistence type="predicted"/>
<keyword evidence="3" id="KW-1185">Reference proteome</keyword>
<feature type="region of interest" description="Disordered" evidence="1">
    <location>
        <begin position="32"/>
        <end position="64"/>
    </location>
</feature>
<dbReference type="EMBL" id="BAAABV010000005">
    <property type="protein sequence ID" value="GAA0270275.1"/>
    <property type="molecule type" value="Genomic_DNA"/>
</dbReference>
<name>A0ABP3EQZ1_9ACTN</name>
<evidence type="ECO:0000313" key="3">
    <source>
        <dbReference type="Proteomes" id="UP001501867"/>
    </source>
</evidence>
<evidence type="ECO:0000256" key="1">
    <source>
        <dbReference type="SAM" id="MobiDB-lite"/>
    </source>
</evidence>
<feature type="compositionally biased region" description="Low complexity" evidence="1">
    <location>
        <begin position="36"/>
        <end position="57"/>
    </location>
</feature>
<gene>
    <name evidence="2" type="ORF">GCM10010302_04800</name>
</gene>
<evidence type="ECO:0000313" key="2">
    <source>
        <dbReference type="EMBL" id="GAA0270275.1"/>
    </source>
</evidence>
<accession>A0ABP3EQZ1</accession>
<dbReference type="Proteomes" id="UP001501867">
    <property type="component" value="Unassembled WGS sequence"/>
</dbReference>
<reference evidence="3" key="1">
    <citation type="journal article" date="2019" name="Int. J. Syst. Evol. Microbiol.">
        <title>The Global Catalogue of Microorganisms (GCM) 10K type strain sequencing project: providing services to taxonomists for standard genome sequencing and annotation.</title>
        <authorList>
            <consortium name="The Broad Institute Genomics Platform"/>
            <consortium name="The Broad Institute Genome Sequencing Center for Infectious Disease"/>
            <person name="Wu L."/>
            <person name="Ma J."/>
        </authorList>
    </citation>
    <scope>NUCLEOTIDE SEQUENCE [LARGE SCALE GENOMIC DNA]</scope>
    <source>
        <strain evidence="3">JCM 4505</strain>
    </source>
</reference>
<sequence>MVSGRRREPSPAAGITALRIVGFAGIRSSFRRETRAAPAGGAPPDATNAPRAPSAADRAAHRWGQEQRKLPVYFVTAK</sequence>
<protein>
    <submittedName>
        <fullName evidence="2">Uncharacterized protein</fullName>
    </submittedName>
</protein>